<evidence type="ECO:0000313" key="2">
    <source>
        <dbReference type="EMBL" id="KAJ7707379.1"/>
    </source>
</evidence>
<feature type="region of interest" description="Disordered" evidence="1">
    <location>
        <begin position="1"/>
        <end position="57"/>
    </location>
</feature>
<evidence type="ECO:0000313" key="3">
    <source>
        <dbReference type="Proteomes" id="UP001221757"/>
    </source>
</evidence>
<proteinExistence type="predicted"/>
<dbReference type="AlphaFoldDB" id="A0AAD7GXB3"/>
<feature type="compositionally biased region" description="Basic and acidic residues" evidence="1">
    <location>
        <begin position="1"/>
        <end position="10"/>
    </location>
</feature>
<dbReference type="Proteomes" id="UP001221757">
    <property type="component" value="Unassembled WGS sequence"/>
</dbReference>
<comment type="caution">
    <text evidence="2">The sequence shown here is derived from an EMBL/GenBank/DDBJ whole genome shotgun (WGS) entry which is preliminary data.</text>
</comment>
<keyword evidence="3" id="KW-1185">Reference proteome</keyword>
<feature type="region of interest" description="Disordered" evidence="1">
    <location>
        <begin position="161"/>
        <end position="187"/>
    </location>
</feature>
<organism evidence="2 3">
    <name type="scientific">Mycena rosella</name>
    <name type="common">Pink bonnet</name>
    <name type="synonym">Agaricus rosellus</name>
    <dbReference type="NCBI Taxonomy" id="1033263"/>
    <lineage>
        <taxon>Eukaryota</taxon>
        <taxon>Fungi</taxon>
        <taxon>Dikarya</taxon>
        <taxon>Basidiomycota</taxon>
        <taxon>Agaricomycotina</taxon>
        <taxon>Agaricomycetes</taxon>
        <taxon>Agaricomycetidae</taxon>
        <taxon>Agaricales</taxon>
        <taxon>Marasmiineae</taxon>
        <taxon>Mycenaceae</taxon>
        <taxon>Mycena</taxon>
    </lineage>
</organism>
<gene>
    <name evidence="2" type="ORF">B0H17DRAFT_1125195</name>
</gene>
<protein>
    <submittedName>
        <fullName evidence="2">Uncharacterized protein</fullName>
    </submittedName>
</protein>
<sequence length="187" mass="20343">MPLFKPRPDDPNPTPAAAPPARHAGGLFTRRNRSTSPPPSPSPSEESDYRSATSGAASVRSGFFFPRRRASVDSLRSRTTVDDAASVRSGATVGSRKFFGLALADLARSAPQNDPRVLIAREKVATAEAAEREADRALLHARARVRDALQHIKALELEAKEETQRAEAKQAETKLVSKDARRLGRHE</sequence>
<reference evidence="2" key="1">
    <citation type="submission" date="2023-03" db="EMBL/GenBank/DDBJ databases">
        <title>Massive genome expansion in bonnet fungi (Mycena s.s.) driven by repeated elements and novel gene families across ecological guilds.</title>
        <authorList>
            <consortium name="Lawrence Berkeley National Laboratory"/>
            <person name="Harder C.B."/>
            <person name="Miyauchi S."/>
            <person name="Viragh M."/>
            <person name="Kuo A."/>
            <person name="Thoen E."/>
            <person name="Andreopoulos B."/>
            <person name="Lu D."/>
            <person name="Skrede I."/>
            <person name="Drula E."/>
            <person name="Henrissat B."/>
            <person name="Morin E."/>
            <person name="Kohler A."/>
            <person name="Barry K."/>
            <person name="LaButti K."/>
            <person name="Morin E."/>
            <person name="Salamov A."/>
            <person name="Lipzen A."/>
            <person name="Mereny Z."/>
            <person name="Hegedus B."/>
            <person name="Baldrian P."/>
            <person name="Stursova M."/>
            <person name="Weitz H."/>
            <person name="Taylor A."/>
            <person name="Grigoriev I.V."/>
            <person name="Nagy L.G."/>
            <person name="Martin F."/>
            <person name="Kauserud H."/>
        </authorList>
    </citation>
    <scope>NUCLEOTIDE SEQUENCE</scope>
    <source>
        <strain evidence="2">CBHHK067</strain>
    </source>
</reference>
<evidence type="ECO:0000256" key="1">
    <source>
        <dbReference type="SAM" id="MobiDB-lite"/>
    </source>
</evidence>
<accession>A0AAD7GXB3</accession>
<name>A0AAD7GXB3_MYCRO</name>
<dbReference type="EMBL" id="JARKIE010000005">
    <property type="protein sequence ID" value="KAJ7707379.1"/>
    <property type="molecule type" value="Genomic_DNA"/>
</dbReference>